<dbReference type="RefSeq" id="WP_307203318.1">
    <property type="nucleotide sequence ID" value="NZ_JAUSSU010000003.1"/>
</dbReference>
<gene>
    <name evidence="1" type="ORF">J2T15_001888</name>
</gene>
<sequence>MTEEFKPSVEYSRELIEELSQYSSVIKPIYSELESEKVISLLANEIPKIEYHAVNIIMLKRQLIEDFYELSHLIDHPESATNFRLQKATRTFFTNIESTIDAINLAISDNHKKIDDLKFNISDYYLPDIKAIRNHSVHEGFFGIIKPQRPTEIPHMDAFTHPRETEGYYIIDDNGIKTEIYLSEIRTNYIQHIERLSDGLLTAILEKIKSLS</sequence>
<accession>A0ABT9TYL0</accession>
<keyword evidence="2" id="KW-1185">Reference proteome</keyword>
<protein>
    <recommendedName>
        <fullName evidence="3">Cthe-2314-like HEPN domain-containing protein</fullName>
    </recommendedName>
</protein>
<organism evidence="1 2">
    <name type="scientific">Paenibacillus harenae</name>
    <dbReference type="NCBI Taxonomy" id="306543"/>
    <lineage>
        <taxon>Bacteria</taxon>
        <taxon>Bacillati</taxon>
        <taxon>Bacillota</taxon>
        <taxon>Bacilli</taxon>
        <taxon>Bacillales</taxon>
        <taxon>Paenibacillaceae</taxon>
        <taxon>Paenibacillus</taxon>
    </lineage>
</organism>
<dbReference type="Proteomes" id="UP001229346">
    <property type="component" value="Unassembled WGS sequence"/>
</dbReference>
<reference evidence="1 2" key="1">
    <citation type="submission" date="2023-07" db="EMBL/GenBank/DDBJ databases">
        <title>Sorghum-associated microbial communities from plants grown in Nebraska, USA.</title>
        <authorList>
            <person name="Schachtman D."/>
        </authorList>
    </citation>
    <scope>NUCLEOTIDE SEQUENCE [LARGE SCALE GENOMIC DNA]</scope>
    <source>
        <strain evidence="1 2">CC482</strain>
    </source>
</reference>
<name>A0ABT9TYL0_PAEHA</name>
<evidence type="ECO:0000313" key="1">
    <source>
        <dbReference type="EMBL" id="MDQ0112453.1"/>
    </source>
</evidence>
<evidence type="ECO:0000313" key="2">
    <source>
        <dbReference type="Proteomes" id="UP001229346"/>
    </source>
</evidence>
<dbReference type="EMBL" id="JAUSSU010000003">
    <property type="protein sequence ID" value="MDQ0112453.1"/>
    <property type="molecule type" value="Genomic_DNA"/>
</dbReference>
<proteinExistence type="predicted"/>
<evidence type="ECO:0008006" key="3">
    <source>
        <dbReference type="Google" id="ProtNLM"/>
    </source>
</evidence>
<comment type="caution">
    <text evidence="1">The sequence shown here is derived from an EMBL/GenBank/DDBJ whole genome shotgun (WGS) entry which is preliminary data.</text>
</comment>